<feature type="compositionally biased region" description="Polar residues" evidence="1">
    <location>
        <begin position="21"/>
        <end position="38"/>
    </location>
</feature>
<evidence type="ECO:0000313" key="2">
    <source>
        <dbReference type="EMBL" id="AZK46700.1"/>
    </source>
</evidence>
<dbReference type="RefSeq" id="WP_125082747.1">
    <property type="nucleotide sequence ID" value="NZ_CP034248.1"/>
</dbReference>
<feature type="region of interest" description="Disordered" evidence="1">
    <location>
        <begin position="72"/>
        <end position="94"/>
    </location>
</feature>
<dbReference type="EMBL" id="CP034248">
    <property type="protein sequence ID" value="AZK46700.1"/>
    <property type="molecule type" value="Genomic_DNA"/>
</dbReference>
<reference evidence="2 3" key="1">
    <citation type="submission" date="2018-11" db="EMBL/GenBank/DDBJ databases">
        <title>Genome sequencing of Paenibacillus lentus DSM25539(T).</title>
        <authorList>
            <person name="Kook J.-K."/>
            <person name="Park S.-N."/>
            <person name="Lim Y.K."/>
        </authorList>
    </citation>
    <scope>NUCLEOTIDE SEQUENCE [LARGE SCALE GENOMIC DNA]</scope>
    <source>
        <strain evidence="2 3">DSM 25539</strain>
    </source>
</reference>
<dbReference type="KEGG" id="plen:EIM92_11500"/>
<organism evidence="2 3">
    <name type="scientific">Paenibacillus lentus</name>
    <dbReference type="NCBI Taxonomy" id="1338368"/>
    <lineage>
        <taxon>Bacteria</taxon>
        <taxon>Bacillati</taxon>
        <taxon>Bacillota</taxon>
        <taxon>Bacilli</taxon>
        <taxon>Bacillales</taxon>
        <taxon>Paenibacillaceae</taxon>
        <taxon>Paenibacillus</taxon>
    </lineage>
</organism>
<dbReference type="AlphaFoldDB" id="A0A3S8RV13"/>
<dbReference type="Proteomes" id="UP000273145">
    <property type="component" value="Chromosome"/>
</dbReference>
<evidence type="ECO:0000313" key="3">
    <source>
        <dbReference type="Proteomes" id="UP000273145"/>
    </source>
</evidence>
<feature type="region of interest" description="Disordered" evidence="1">
    <location>
        <begin position="19"/>
        <end position="38"/>
    </location>
</feature>
<evidence type="ECO:0000256" key="1">
    <source>
        <dbReference type="SAM" id="MobiDB-lite"/>
    </source>
</evidence>
<keyword evidence="3" id="KW-1185">Reference proteome</keyword>
<name>A0A3S8RV13_9BACL</name>
<gene>
    <name evidence="2" type="ORF">EIM92_11500</name>
</gene>
<accession>A0A3S8RV13</accession>
<sequence>MNRTNRKQYNYKARYVDEQHSASSNYADKHQSCGQAATTQTSINLAGKQLLRRQASILRASSNYADKHQSCGQAATTQTSNNHTDKQQCSNYAE</sequence>
<protein>
    <submittedName>
        <fullName evidence="2">Uncharacterized protein</fullName>
    </submittedName>
</protein>
<proteinExistence type="predicted"/>